<gene>
    <name evidence="2" type="ORF">IAB38_07760</name>
</gene>
<dbReference type="AlphaFoldDB" id="A0A9D1DVZ5"/>
<reference evidence="2" key="2">
    <citation type="journal article" date="2021" name="PeerJ">
        <title>Extensive microbial diversity within the chicken gut microbiome revealed by metagenomics and culture.</title>
        <authorList>
            <person name="Gilroy R."/>
            <person name="Ravi A."/>
            <person name="Getino M."/>
            <person name="Pursley I."/>
            <person name="Horton D.L."/>
            <person name="Alikhan N.F."/>
            <person name="Baker D."/>
            <person name="Gharbi K."/>
            <person name="Hall N."/>
            <person name="Watson M."/>
            <person name="Adriaenssens E.M."/>
            <person name="Foster-Nyarko E."/>
            <person name="Jarju S."/>
            <person name="Secka A."/>
            <person name="Antonio M."/>
            <person name="Oren A."/>
            <person name="Chaudhuri R.R."/>
            <person name="La Ragione R."/>
            <person name="Hildebrand F."/>
            <person name="Pallen M.J."/>
        </authorList>
    </citation>
    <scope>NUCLEOTIDE SEQUENCE</scope>
    <source>
        <strain evidence="2">CHK184-20233</strain>
    </source>
</reference>
<dbReference type="Proteomes" id="UP000824232">
    <property type="component" value="Unassembled WGS sequence"/>
</dbReference>
<sequence>MFILATADACSDYALANILSLTQTAFNIICIAVPIILIFSLIWTIVKVITDPDQKHFIRKLISQIAAAIIVFLLPTLVNLIMAWLPDGGMNIGSCWQKARETKGELGIILPVEEINK</sequence>
<reference evidence="2" key="1">
    <citation type="submission" date="2020-10" db="EMBL/GenBank/DDBJ databases">
        <authorList>
            <person name="Gilroy R."/>
        </authorList>
    </citation>
    <scope>NUCLEOTIDE SEQUENCE</scope>
    <source>
        <strain evidence="2">CHK184-20233</strain>
    </source>
</reference>
<keyword evidence="1" id="KW-0472">Membrane</keyword>
<protein>
    <submittedName>
        <fullName evidence="2">Uncharacterized protein</fullName>
    </submittedName>
</protein>
<comment type="caution">
    <text evidence="2">The sequence shown here is derived from an EMBL/GenBank/DDBJ whole genome shotgun (WGS) entry which is preliminary data.</text>
</comment>
<feature type="transmembrane region" description="Helical" evidence="1">
    <location>
        <begin position="25"/>
        <end position="49"/>
    </location>
</feature>
<evidence type="ECO:0000313" key="3">
    <source>
        <dbReference type="Proteomes" id="UP000824232"/>
    </source>
</evidence>
<evidence type="ECO:0000256" key="1">
    <source>
        <dbReference type="SAM" id="Phobius"/>
    </source>
</evidence>
<dbReference type="EMBL" id="DVHC01000072">
    <property type="protein sequence ID" value="HIR59913.1"/>
    <property type="molecule type" value="Genomic_DNA"/>
</dbReference>
<organism evidence="2 3">
    <name type="scientific">Candidatus Onthousia excrementipullorum</name>
    <dbReference type="NCBI Taxonomy" id="2840884"/>
    <lineage>
        <taxon>Bacteria</taxon>
        <taxon>Bacillati</taxon>
        <taxon>Bacillota</taxon>
        <taxon>Bacilli</taxon>
        <taxon>Candidatus Onthousia</taxon>
    </lineage>
</organism>
<proteinExistence type="predicted"/>
<accession>A0A9D1DVZ5</accession>
<feature type="transmembrane region" description="Helical" evidence="1">
    <location>
        <begin position="61"/>
        <end position="85"/>
    </location>
</feature>
<name>A0A9D1DVZ5_9FIRM</name>
<evidence type="ECO:0000313" key="2">
    <source>
        <dbReference type="EMBL" id="HIR59913.1"/>
    </source>
</evidence>
<keyword evidence="1" id="KW-1133">Transmembrane helix</keyword>
<keyword evidence="1" id="KW-0812">Transmembrane</keyword>